<gene>
    <name evidence="16" type="ORF">OLX77_07615</name>
</gene>
<organism evidence="16 17">
    <name type="scientific">Thiovibrio frasassiensis</name>
    <dbReference type="NCBI Taxonomy" id="2984131"/>
    <lineage>
        <taxon>Bacteria</taxon>
        <taxon>Pseudomonadati</taxon>
        <taxon>Thermodesulfobacteriota</taxon>
        <taxon>Desulfobulbia</taxon>
        <taxon>Desulfobulbales</taxon>
        <taxon>Thiovibrionaceae</taxon>
        <taxon>Thiovibrio</taxon>
    </lineage>
</organism>
<keyword evidence="7" id="KW-0413">Isomerase</keyword>
<feature type="domain" description="UvrD-like helicase C-terminal" evidence="15">
    <location>
        <begin position="721"/>
        <end position="989"/>
    </location>
</feature>
<feature type="binding site" evidence="12">
    <location>
        <begin position="481"/>
        <end position="488"/>
    </location>
    <ligand>
        <name>ATP</name>
        <dbReference type="ChEBI" id="CHEBI:30616"/>
    </ligand>
</feature>
<evidence type="ECO:0000256" key="2">
    <source>
        <dbReference type="ARBA" id="ARBA00022741"/>
    </source>
</evidence>
<dbReference type="RefSeq" id="WP_307632992.1">
    <property type="nucleotide sequence ID" value="NZ_JAPHEH010000001.1"/>
</dbReference>
<dbReference type="PROSITE" id="PS51198">
    <property type="entry name" value="UVRD_HELICASE_ATP_BIND"/>
    <property type="match status" value="1"/>
</dbReference>
<dbReference type="GO" id="GO:0005524">
    <property type="term" value="F:ATP binding"/>
    <property type="evidence" value="ECO:0007669"/>
    <property type="project" value="UniProtKB-UniRule"/>
</dbReference>
<dbReference type="InterPro" id="IPR016195">
    <property type="entry name" value="Pol/histidinol_Pase-like"/>
</dbReference>
<evidence type="ECO:0000256" key="1">
    <source>
        <dbReference type="ARBA" id="ARBA00009922"/>
    </source>
</evidence>
<dbReference type="GO" id="GO:0005829">
    <property type="term" value="C:cytosol"/>
    <property type="evidence" value="ECO:0007669"/>
    <property type="project" value="TreeGrafter"/>
</dbReference>
<keyword evidence="17" id="KW-1185">Reference proteome</keyword>
<evidence type="ECO:0000256" key="11">
    <source>
        <dbReference type="ARBA" id="ARBA00048988"/>
    </source>
</evidence>
<dbReference type="GO" id="GO:0003677">
    <property type="term" value="F:DNA binding"/>
    <property type="evidence" value="ECO:0007669"/>
    <property type="project" value="UniProtKB-KW"/>
</dbReference>
<evidence type="ECO:0000256" key="9">
    <source>
        <dbReference type="ARBA" id="ARBA00034808"/>
    </source>
</evidence>
<evidence type="ECO:0000259" key="14">
    <source>
        <dbReference type="PROSITE" id="PS51198"/>
    </source>
</evidence>
<comment type="catalytic activity">
    <reaction evidence="11">
        <text>ATP + H2O = ADP + phosphate + H(+)</text>
        <dbReference type="Rhea" id="RHEA:13065"/>
        <dbReference type="ChEBI" id="CHEBI:15377"/>
        <dbReference type="ChEBI" id="CHEBI:15378"/>
        <dbReference type="ChEBI" id="CHEBI:30616"/>
        <dbReference type="ChEBI" id="CHEBI:43474"/>
        <dbReference type="ChEBI" id="CHEBI:456216"/>
        <dbReference type="EC" id="5.6.2.4"/>
    </reaction>
</comment>
<dbReference type="SUPFAM" id="SSF89550">
    <property type="entry name" value="PHP domain-like"/>
    <property type="match status" value="1"/>
</dbReference>
<evidence type="ECO:0000256" key="13">
    <source>
        <dbReference type="SAM" id="MobiDB-lite"/>
    </source>
</evidence>
<evidence type="ECO:0000256" key="5">
    <source>
        <dbReference type="ARBA" id="ARBA00022840"/>
    </source>
</evidence>
<evidence type="ECO:0000259" key="15">
    <source>
        <dbReference type="PROSITE" id="PS51217"/>
    </source>
</evidence>
<dbReference type="GO" id="GO:0033202">
    <property type="term" value="C:DNA helicase complex"/>
    <property type="evidence" value="ECO:0007669"/>
    <property type="project" value="TreeGrafter"/>
</dbReference>
<dbReference type="PROSITE" id="PS51217">
    <property type="entry name" value="UVRD_HELICASE_CTER"/>
    <property type="match status" value="1"/>
</dbReference>
<evidence type="ECO:0000313" key="16">
    <source>
        <dbReference type="EMBL" id="MDG4476023.1"/>
    </source>
</evidence>
<sequence>MRYIADLHIHSPFSRATSKAGNLQGLAAWARVKGIHLLGTGDFTHPGWFSQLKEQLEPAEPGFFKLKNEAIPPALVQATPEALPSRFLLTAEISSIYKRHGAVRKVHNLLYVPDFASAERINSVLAGIGNIESDGRPILGLDSRDLLEILLEKAPEGFLVPAHIWTPWFSLFGSRSGFNTIEECYGDLSPHVFALETGLSSDPDMNRLIPALDRFALISNSDCHSPGKLGREANIFNTGFSFSDLREALKNPLTGGFAATIEFYPEEGKYHCDGHRNCQVCLEPVETRKIGAICPVCGKPLTVGVLHRVMELAERTEPYYPPGSPAVHSLIPLPEVLGEILGAGPATKGVMALYSRVIARFGSEFNLLLNTPGEEINLMSPVLGEAVARIRTGKVIRTPGYDGEFGVIRVFAKGEREELAGQINLFTGKKAKHPAAKKERTPLPPTEKPSSARETPLLPRKPNPEQLAAITNRAANILVAAGPGTGKTFTLVARIEHLLTKEHARPEEMVAITFTNRAASEMRARLERDLGEGARPIFVGTFHAYCLSLLRKETPDLVVVGEEERDFYLRKSFPDFSRAEHHILKKQLAGYVDQMNRGILPADAELPDLLARYLPSWIPNKAIDLDLVIPCCVERFRNDPDFAAEVTGRVTHLFVDEFQDLNHPQYQLVLLLGKQARVFAIGDPNQAIYGFRGSDLTLFQRFRERAGVTTLPLIRNYRSAPAIIDGAAALIRRNQQSGDTQLLAESTSPSRIEWHQAPTAQAEAEFIAHRIEEGLGGTSNLSRHTARSANQAQARSFADFAVLYRLSQMAEPIAEALHHKGIPFQLVGGTPFFLKPGLKAATHFLLASAPDATLNEHLQLLADLPGIGEATLSLLEQKLPLRCHDFPGAAATLPLPANTARIIRETGGTLTNFRKAAQQGITDSLSEALPRMGFGNPQDLEVKRLLQLANAFGNDLQAFCDHLRQNAQATIYDERAEGVALMSMHAAKGLEFPVVFLAGLEEDILPCTIANRHSDVEEERRLLYVAMTRAQESLILSGALNRTIFNRTSSHRPSRFIQEIPASLVLEVDHPRHKRRNAGGRQMQLF</sequence>
<comment type="catalytic activity">
    <reaction evidence="8">
        <text>Couples ATP hydrolysis with the unwinding of duplex DNA by translocating in the 3'-5' direction.</text>
        <dbReference type="EC" id="5.6.2.4"/>
    </reaction>
</comment>
<keyword evidence="4 12" id="KW-0347">Helicase</keyword>
<evidence type="ECO:0000256" key="7">
    <source>
        <dbReference type="ARBA" id="ARBA00023235"/>
    </source>
</evidence>
<reference evidence="16" key="1">
    <citation type="journal article" date="2022" name="bioRxiv">
        <title>Thiovibrio frasassiensisgen. nov., sp. nov., an autotrophic, elemental sulfur disproportionating bacterium isolated from sulfidic karst sediment, and proposal of Thiovibrionaceae fam. nov.</title>
        <authorList>
            <person name="Aronson H."/>
            <person name="Thomas C."/>
            <person name="Bhattacharyya M."/>
            <person name="Eckstein S."/>
            <person name="Jensen S."/>
            <person name="Barco R."/>
            <person name="Macalady J."/>
            <person name="Amend J."/>
        </authorList>
    </citation>
    <scope>NUCLEOTIDE SEQUENCE</scope>
    <source>
        <strain evidence="16">RS19-109</strain>
    </source>
</reference>
<keyword evidence="3 12" id="KW-0378">Hydrolase</keyword>
<dbReference type="PANTHER" id="PTHR11070:SF2">
    <property type="entry name" value="ATP-DEPENDENT DNA HELICASE SRS2"/>
    <property type="match status" value="1"/>
</dbReference>
<keyword evidence="2 12" id="KW-0547">Nucleotide-binding</keyword>
<dbReference type="InterPro" id="IPR000212">
    <property type="entry name" value="DNA_helicase_UvrD/REP"/>
</dbReference>
<dbReference type="Gene3D" id="3.40.50.300">
    <property type="entry name" value="P-loop containing nucleotide triphosphate hydrolases"/>
    <property type="match status" value="2"/>
</dbReference>
<dbReference type="InterPro" id="IPR027417">
    <property type="entry name" value="P-loop_NTPase"/>
</dbReference>
<keyword evidence="6" id="KW-0238">DNA-binding</keyword>
<dbReference type="Proteomes" id="UP001154240">
    <property type="component" value="Unassembled WGS sequence"/>
</dbReference>
<keyword evidence="5 12" id="KW-0067">ATP-binding</keyword>
<evidence type="ECO:0000256" key="6">
    <source>
        <dbReference type="ARBA" id="ARBA00023125"/>
    </source>
</evidence>
<dbReference type="SUPFAM" id="SSF52540">
    <property type="entry name" value="P-loop containing nucleoside triphosphate hydrolases"/>
    <property type="match status" value="1"/>
</dbReference>
<dbReference type="InterPro" id="IPR014017">
    <property type="entry name" value="DNA_helicase_UvrD-like_C"/>
</dbReference>
<dbReference type="PANTHER" id="PTHR11070">
    <property type="entry name" value="UVRD / RECB / PCRA DNA HELICASE FAMILY MEMBER"/>
    <property type="match status" value="1"/>
</dbReference>
<dbReference type="Gene3D" id="3.20.20.140">
    <property type="entry name" value="Metal-dependent hydrolases"/>
    <property type="match status" value="1"/>
</dbReference>
<comment type="similarity">
    <text evidence="1">Belongs to the helicase family. UvrD subfamily.</text>
</comment>
<dbReference type="Gene3D" id="1.10.486.10">
    <property type="entry name" value="PCRA, domain 4"/>
    <property type="match status" value="1"/>
</dbReference>
<comment type="caution">
    <text evidence="16">The sequence shown here is derived from an EMBL/GenBank/DDBJ whole genome shotgun (WGS) entry which is preliminary data.</text>
</comment>
<dbReference type="Gene3D" id="1.10.10.160">
    <property type="match status" value="1"/>
</dbReference>
<dbReference type="InterPro" id="IPR014016">
    <property type="entry name" value="UvrD-like_ATP-bd"/>
</dbReference>
<dbReference type="GO" id="GO:0000725">
    <property type="term" value="P:recombinational repair"/>
    <property type="evidence" value="ECO:0007669"/>
    <property type="project" value="TreeGrafter"/>
</dbReference>
<feature type="region of interest" description="Disordered" evidence="13">
    <location>
        <begin position="430"/>
        <end position="461"/>
    </location>
</feature>
<dbReference type="Pfam" id="PF00580">
    <property type="entry name" value="UvrD-helicase"/>
    <property type="match status" value="1"/>
</dbReference>
<feature type="domain" description="UvrD-like helicase ATP-binding" evidence="14">
    <location>
        <begin position="460"/>
        <end position="720"/>
    </location>
</feature>
<evidence type="ECO:0000313" key="17">
    <source>
        <dbReference type="Proteomes" id="UP001154240"/>
    </source>
</evidence>
<evidence type="ECO:0000256" key="8">
    <source>
        <dbReference type="ARBA" id="ARBA00034617"/>
    </source>
</evidence>
<dbReference type="InterPro" id="IPR013986">
    <property type="entry name" value="DExx_box_DNA_helicase_dom_sf"/>
</dbReference>
<dbReference type="CDD" id="cd18807">
    <property type="entry name" value="SF1_C_UvrD"/>
    <property type="match status" value="1"/>
</dbReference>
<dbReference type="AlphaFoldDB" id="A0A9X4MI88"/>
<dbReference type="GO" id="GO:0043138">
    <property type="term" value="F:3'-5' DNA helicase activity"/>
    <property type="evidence" value="ECO:0007669"/>
    <property type="project" value="UniProtKB-EC"/>
</dbReference>
<reference evidence="16" key="2">
    <citation type="submission" date="2022-10" db="EMBL/GenBank/DDBJ databases">
        <authorList>
            <person name="Aronson H.S."/>
        </authorList>
    </citation>
    <scope>NUCLEOTIDE SEQUENCE</scope>
    <source>
        <strain evidence="16">RS19-109</strain>
    </source>
</reference>
<proteinExistence type="inferred from homology"/>
<dbReference type="GO" id="GO:0016787">
    <property type="term" value="F:hydrolase activity"/>
    <property type="evidence" value="ECO:0007669"/>
    <property type="project" value="UniProtKB-UniRule"/>
</dbReference>
<protein>
    <recommendedName>
        <fullName evidence="9">DNA 3'-5' helicase</fullName>
        <ecNumber evidence="9">5.6.2.4</ecNumber>
    </recommendedName>
    <alternativeName>
        <fullName evidence="10">DNA 3'-5' helicase II</fullName>
    </alternativeName>
</protein>
<name>A0A9X4MI88_9BACT</name>
<dbReference type="CDD" id="cd17932">
    <property type="entry name" value="DEXQc_UvrD"/>
    <property type="match status" value="1"/>
</dbReference>
<evidence type="ECO:0000256" key="10">
    <source>
        <dbReference type="ARBA" id="ARBA00034923"/>
    </source>
</evidence>
<evidence type="ECO:0000256" key="4">
    <source>
        <dbReference type="ARBA" id="ARBA00022806"/>
    </source>
</evidence>
<dbReference type="EC" id="5.6.2.4" evidence="9"/>
<dbReference type="Pfam" id="PF13361">
    <property type="entry name" value="UvrD_C"/>
    <property type="match status" value="2"/>
</dbReference>
<dbReference type="CDD" id="cd19067">
    <property type="entry name" value="PfuEndoQ-like"/>
    <property type="match status" value="1"/>
</dbReference>
<evidence type="ECO:0000256" key="12">
    <source>
        <dbReference type="PROSITE-ProRule" id="PRU00560"/>
    </source>
</evidence>
<evidence type="ECO:0000256" key="3">
    <source>
        <dbReference type="ARBA" id="ARBA00022801"/>
    </source>
</evidence>
<dbReference type="EMBL" id="JAPHEH010000001">
    <property type="protein sequence ID" value="MDG4476023.1"/>
    <property type="molecule type" value="Genomic_DNA"/>
</dbReference>
<accession>A0A9X4MI88</accession>